<dbReference type="AlphaFoldDB" id="A0A9D0ZGD8"/>
<reference evidence="1" key="2">
    <citation type="journal article" date="2021" name="PeerJ">
        <title>Extensive microbial diversity within the chicken gut microbiome revealed by metagenomics and culture.</title>
        <authorList>
            <person name="Gilroy R."/>
            <person name="Ravi A."/>
            <person name="Getino M."/>
            <person name="Pursley I."/>
            <person name="Horton D.L."/>
            <person name="Alikhan N.F."/>
            <person name="Baker D."/>
            <person name="Gharbi K."/>
            <person name="Hall N."/>
            <person name="Watson M."/>
            <person name="Adriaenssens E.M."/>
            <person name="Foster-Nyarko E."/>
            <person name="Jarju S."/>
            <person name="Secka A."/>
            <person name="Antonio M."/>
            <person name="Oren A."/>
            <person name="Chaudhuri R.R."/>
            <person name="La Ragione R."/>
            <person name="Hildebrand F."/>
            <person name="Pallen M.J."/>
        </authorList>
    </citation>
    <scope>NUCLEOTIDE SEQUENCE</scope>
    <source>
        <strain evidence="1">ChiSjej1B19-3389</strain>
    </source>
</reference>
<proteinExistence type="predicted"/>
<name>A0A9D0ZGD8_9FIRM</name>
<reference evidence="1" key="1">
    <citation type="submission" date="2020-10" db="EMBL/GenBank/DDBJ databases">
        <authorList>
            <person name="Gilroy R."/>
        </authorList>
    </citation>
    <scope>NUCLEOTIDE SEQUENCE</scope>
    <source>
        <strain evidence="1">ChiSjej1B19-3389</strain>
    </source>
</reference>
<sequence length="193" mass="22715">MESKSIVYMYEIEGRIFHANYAYEERGRLILGRAFAFSKIYLFCEKYSLDSGKTGYRLCDGRSLHLYEKEYKPIEQIYHYRSFTDLLLPQICKMVNGCLVLQLHRAQLTRKVEEKLCRLFFSQLLGGLPNTQQARTLYFAVENKILYCGLFGLDSNCVLTEIEYYDPQNAAYKAKKNREQTYCTVLQILKQKN</sequence>
<accession>A0A9D0ZGD8</accession>
<evidence type="ECO:0000313" key="1">
    <source>
        <dbReference type="EMBL" id="HIQ79652.1"/>
    </source>
</evidence>
<evidence type="ECO:0000313" key="2">
    <source>
        <dbReference type="Proteomes" id="UP000886787"/>
    </source>
</evidence>
<dbReference type="EMBL" id="DVFW01000001">
    <property type="protein sequence ID" value="HIQ79652.1"/>
    <property type="molecule type" value="Genomic_DNA"/>
</dbReference>
<organism evidence="1 2">
    <name type="scientific">Candidatus Scatavimonas merdigallinarum</name>
    <dbReference type="NCBI Taxonomy" id="2840914"/>
    <lineage>
        <taxon>Bacteria</taxon>
        <taxon>Bacillati</taxon>
        <taxon>Bacillota</taxon>
        <taxon>Clostridia</taxon>
        <taxon>Eubacteriales</taxon>
        <taxon>Oscillospiraceae</taxon>
        <taxon>Oscillospiraceae incertae sedis</taxon>
        <taxon>Candidatus Scatavimonas</taxon>
    </lineage>
</organism>
<dbReference type="Proteomes" id="UP000886787">
    <property type="component" value="Unassembled WGS sequence"/>
</dbReference>
<protein>
    <submittedName>
        <fullName evidence="1">Uncharacterized protein</fullName>
    </submittedName>
</protein>
<gene>
    <name evidence="1" type="ORF">IAD32_00005</name>
</gene>
<comment type="caution">
    <text evidence="1">The sequence shown here is derived from an EMBL/GenBank/DDBJ whole genome shotgun (WGS) entry which is preliminary data.</text>
</comment>